<dbReference type="OMA" id="TVHIHTM"/>
<dbReference type="PANTHER" id="PTHR34315">
    <property type="match status" value="1"/>
</dbReference>
<feature type="compositionally biased region" description="Gly residues" evidence="1">
    <location>
        <begin position="1"/>
        <end position="11"/>
    </location>
</feature>
<feature type="region of interest" description="Disordered" evidence="1">
    <location>
        <begin position="172"/>
        <end position="235"/>
    </location>
</feature>
<dbReference type="InParanoid" id="G4TQU3"/>
<gene>
    <name evidence="2" type="ORF">PIIN_07639</name>
</gene>
<proteinExistence type="predicted"/>
<feature type="compositionally biased region" description="Gly residues" evidence="1">
    <location>
        <begin position="218"/>
        <end position="231"/>
    </location>
</feature>
<dbReference type="GO" id="GO:0008199">
    <property type="term" value="F:ferric iron binding"/>
    <property type="evidence" value="ECO:0007669"/>
    <property type="project" value="InterPro"/>
</dbReference>
<feature type="compositionally biased region" description="Low complexity" evidence="1">
    <location>
        <begin position="12"/>
        <end position="58"/>
    </location>
</feature>
<evidence type="ECO:0000313" key="3">
    <source>
        <dbReference type="Proteomes" id="UP000007148"/>
    </source>
</evidence>
<feature type="non-terminal residue" evidence="2">
    <location>
        <position position="396"/>
    </location>
</feature>
<dbReference type="HOGENOM" id="CLU_027719_1_1_1"/>
<feature type="region of interest" description="Disordered" evidence="1">
    <location>
        <begin position="1"/>
        <end position="69"/>
    </location>
</feature>
<dbReference type="InterPro" id="IPR015889">
    <property type="entry name" value="Intradiol_dOase_core"/>
</dbReference>
<name>G4TQU3_SERID</name>
<keyword evidence="3" id="KW-1185">Reference proteome</keyword>
<dbReference type="Proteomes" id="UP000007148">
    <property type="component" value="Unassembled WGS sequence"/>
</dbReference>
<dbReference type="OrthoDB" id="121380at2759"/>
<dbReference type="Gene3D" id="2.60.130.10">
    <property type="entry name" value="Aromatic compound dioxygenase"/>
    <property type="match status" value="1"/>
</dbReference>
<sequence>NHGQQGQGPHGHSGLPGTPTGGVSSPASTSVATTSVDTTDVSTSDATTTDETTDVATSISSSDEATSTIVDTETTDSTFTDATSIYSTTTSTAAAAHYSAIKNTCVMAPEVVEGPYYLRDDYVRQDIREDQAGTPLYLDIGVLDITTCTPVTDAFVEIWSANAQGEYSGFGNAGTTGGGGNGTTPSGSGGPPGGSAPTQSGNDTAIPTGTFSGPAPSGSGGPSGGGGGGMSSGKANGDNFLRGGYTVDENGIVEIIASDSLRTIYPGFYSGRTVHIHTMVHQNLSYHSNGTIISSSGSLRHIGQFFFDEAFNTEVLAQEAYLNSGQSHTYNDEDGILQTANTDGYSAFVEIERLGDTLDEGLLGYITVGIDTSASYTISTSNYWDPDFEPVSASST</sequence>
<reference evidence="2 3" key="1">
    <citation type="journal article" date="2011" name="PLoS Pathog.">
        <title>Endophytic Life Strategies Decoded by Genome and Transcriptome Analyses of the Mutualistic Root Symbiont Piriformospora indica.</title>
        <authorList>
            <person name="Zuccaro A."/>
            <person name="Lahrmann U."/>
            <person name="Guldener U."/>
            <person name="Langen G."/>
            <person name="Pfiffi S."/>
            <person name="Biedenkopf D."/>
            <person name="Wong P."/>
            <person name="Samans B."/>
            <person name="Grimm C."/>
            <person name="Basiewicz M."/>
            <person name="Murat C."/>
            <person name="Martin F."/>
            <person name="Kogel K.H."/>
        </authorList>
    </citation>
    <scope>NUCLEOTIDE SEQUENCE [LARGE SCALE GENOMIC DNA]</scope>
    <source>
        <strain evidence="2 3">DSM 11827</strain>
    </source>
</reference>
<dbReference type="AlphaFoldDB" id="G4TQU3"/>
<dbReference type="GO" id="GO:0016702">
    <property type="term" value="F:oxidoreductase activity, acting on single donors with incorporation of molecular oxygen, incorporation of two atoms of oxygen"/>
    <property type="evidence" value="ECO:0007669"/>
    <property type="project" value="InterPro"/>
</dbReference>
<dbReference type="SUPFAM" id="SSF49482">
    <property type="entry name" value="Aromatic compound dioxygenase"/>
    <property type="match status" value="2"/>
</dbReference>
<comment type="caution">
    <text evidence="2">The sequence shown here is derived from an EMBL/GenBank/DDBJ whole genome shotgun (WGS) entry which is preliminary data.</text>
</comment>
<dbReference type="EMBL" id="CAFZ01000244">
    <property type="protein sequence ID" value="CCA73686.1"/>
    <property type="molecule type" value="Genomic_DNA"/>
</dbReference>
<feature type="compositionally biased region" description="Polar residues" evidence="1">
    <location>
        <begin position="202"/>
        <end position="211"/>
    </location>
</feature>
<dbReference type="eggNOG" id="ENOG502SHWG">
    <property type="taxonomic scope" value="Eukaryota"/>
</dbReference>
<protein>
    <submittedName>
        <fullName evidence="2">Uncharacterized protein</fullName>
    </submittedName>
</protein>
<dbReference type="STRING" id="1109443.G4TQU3"/>
<evidence type="ECO:0000313" key="2">
    <source>
        <dbReference type="EMBL" id="CCA73686.1"/>
    </source>
</evidence>
<organism evidence="2 3">
    <name type="scientific">Serendipita indica (strain DSM 11827)</name>
    <name type="common">Root endophyte fungus</name>
    <name type="synonym">Piriformospora indica</name>
    <dbReference type="NCBI Taxonomy" id="1109443"/>
    <lineage>
        <taxon>Eukaryota</taxon>
        <taxon>Fungi</taxon>
        <taxon>Dikarya</taxon>
        <taxon>Basidiomycota</taxon>
        <taxon>Agaricomycotina</taxon>
        <taxon>Agaricomycetes</taxon>
        <taxon>Sebacinales</taxon>
        <taxon>Serendipitaceae</taxon>
        <taxon>Serendipita</taxon>
    </lineage>
</organism>
<dbReference type="PANTHER" id="PTHR34315:SF1">
    <property type="entry name" value="INTRADIOL RING-CLEAVAGE DIOXYGENASES DOMAIN-CONTAINING PROTEIN-RELATED"/>
    <property type="match status" value="1"/>
</dbReference>
<feature type="compositionally biased region" description="Gly residues" evidence="1">
    <location>
        <begin position="172"/>
        <end position="193"/>
    </location>
</feature>
<evidence type="ECO:0000256" key="1">
    <source>
        <dbReference type="SAM" id="MobiDB-lite"/>
    </source>
</evidence>
<accession>G4TQU3</accession>